<dbReference type="SUPFAM" id="SSF51261">
    <property type="entry name" value="Duplicated hybrid motif"/>
    <property type="match status" value="1"/>
</dbReference>
<protein>
    <submittedName>
        <fullName evidence="7">Murein DD-endopeptidase MepM and murein hydrolase activator NlpD, contain LysM domain</fullName>
    </submittedName>
</protein>
<dbReference type="OrthoDB" id="9805070at2"/>
<gene>
    <name evidence="7" type="ORF">SAMN05216236_10727</name>
</gene>
<keyword evidence="4" id="KW-1133">Transmembrane helix</keyword>
<accession>A0A1I7AL22</accession>
<dbReference type="STRING" id="999627.SAMN05216236_10727"/>
<keyword evidence="7" id="KW-0378">Hydrolase</keyword>
<dbReference type="InterPro" id="IPR016047">
    <property type="entry name" value="M23ase_b-sheet_dom"/>
</dbReference>
<dbReference type="RefSeq" id="WP_051372223.1">
    <property type="nucleotide sequence ID" value="NZ_FPAW01000007.1"/>
</dbReference>
<dbReference type="Pfam" id="PF19353">
    <property type="entry name" value="DUF5930"/>
    <property type="match status" value="1"/>
</dbReference>
<evidence type="ECO:0000313" key="7">
    <source>
        <dbReference type="EMBL" id="SFT75555.1"/>
    </source>
</evidence>
<reference evidence="7 8" key="1">
    <citation type="submission" date="2016-10" db="EMBL/GenBank/DDBJ databases">
        <authorList>
            <person name="de Groot N.N."/>
        </authorList>
    </citation>
    <scope>NUCLEOTIDE SEQUENCE [LARGE SCALE GENOMIC DNA]</scope>
    <source>
        <strain evidence="7 8">CGMCC 1.10959</strain>
    </source>
</reference>
<evidence type="ECO:0000256" key="2">
    <source>
        <dbReference type="SAM" id="Coils"/>
    </source>
</evidence>
<evidence type="ECO:0000313" key="8">
    <source>
        <dbReference type="Proteomes" id="UP000182466"/>
    </source>
</evidence>
<feature type="transmembrane region" description="Helical" evidence="4">
    <location>
        <begin position="41"/>
        <end position="63"/>
    </location>
</feature>
<dbReference type="GO" id="GO:0004222">
    <property type="term" value="F:metalloendopeptidase activity"/>
    <property type="evidence" value="ECO:0007669"/>
    <property type="project" value="TreeGrafter"/>
</dbReference>
<proteinExistence type="predicted"/>
<dbReference type="AlphaFoldDB" id="A0A1I7AL22"/>
<dbReference type="CDD" id="cd12797">
    <property type="entry name" value="M23_peptidase"/>
    <property type="match status" value="1"/>
</dbReference>
<feature type="coiled-coil region" evidence="2">
    <location>
        <begin position="200"/>
        <end position="227"/>
    </location>
</feature>
<name>A0A1I7AL22_9RHOB</name>
<keyword evidence="4" id="KW-0472">Membrane</keyword>
<dbReference type="FunFam" id="2.70.70.10:FF:000006">
    <property type="entry name" value="M23 family peptidase"/>
    <property type="match status" value="1"/>
</dbReference>
<keyword evidence="4" id="KW-0812">Transmembrane</keyword>
<evidence type="ECO:0000256" key="3">
    <source>
        <dbReference type="SAM" id="MobiDB-lite"/>
    </source>
</evidence>
<feature type="region of interest" description="Disordered" evidence="3">
    <location>
        <begin position="322"/>
        <end position="343"/>
    </location>
</feature>
<dbReference type="InterPro" id="IPR011055">
    <property type="entry name" value="Dup_hybrid_motif"/>
</dbReference>
<sequence length="455" mass="50451">MRSRLAIKTHAVLEHFFPERRLFLKSDTDTRFIRLRPATQLLTYAGAAAVIAWAIIATAVLLMDSIGSGNFREQAKRDQITYQQRLNALSLERDARAEEALAAQNRFNAALQQISVMQSELLQSETHRRELETGIDVIQATLRSTMQDRKAAQDALANLEAQTADGDPTSPDTDSQIPVAFLAGALADTARERDQILADAQAALLTAEKLEHDIKLMQEKNNQVFQQLEEAMTISVVPLDKMFRSAGMPTDKIIDQLRRNYSGQGGPLTPLSFTTRGEDDPTVDEIRANKILNQMDLLNLYRIAAERAPFASPVRDAVRYTSGFGHRRDPKTGGRRMHNGSDFAGPSGTDIFATADGVVTHAGWQSGFGKLVTIQHDFGIKTQYAHTSRILVKKGQRVSRGDHIADMGSTGRSTGTHLHYEVRVNGTPVNPMIYIKAASNVFEKQNQRARVESDR</sequence>
<evidence type="ECO:0000259" key="5">
    <source>
        <dbReference type="Pfam" id="PF01551"/>
    </source>
</evidence>
<keyword evidence="2" id="KW-0175">Coiled coil</keyword>
<evidence type="ECO:0000256" key="4">
    <source>
        <dbReference type="SAM" id="Phobius"/>
    </source>
</evidence>
<dbReference type="eggNOG" id="COG0739">
    <property type="taxonomic scope" value="Bacteria"/>
</dbReference>
<dbReference type="EMBL" id="FPAW01000007">
    <property type="protein sequence ID" value="SFT75555.1"/>
    <property type="molecule type" value="Genomic_DNA"/>
</dbReference>
<dbReference type="PANTHER" id="PTHR21666:SF289">
    <property type="entry name" value="L-ALA--D-GLU ENDOPEPTIDASE"/>
    <property type="match status" value="1"/>
</dbReference>
<feature type="domain" description="M23ase beta-sheet core" evidence="5">
    <location>
        <begin position="336"/>
        <end position="431"/>
    </location>
</feature>
<keyword evidence="1" id="KW-0732">Signal</keyword>
<dbReference type="InterPro" id="IPR050570">
    <property type="entry name" value="Cell_wall_metabolism_enzyme"/>
</dbReference>
<dbReference type="Proteomes" id="UP000182466">
    <property type="component" value="Unassembled WGS sequence"/>
</dbReference>
<keyword evidence="8" id="KW-1185">Reference proteome</keyword>
<dbReference type="Gene3D" id="2.70.70.10">
    <property type="entry name" value="Glucose Permease (Domain IIA)"/>
    <property type="match status" value="1"/>
</dbReference>
<feature type="domain" description="DUF5930" evidence="6">
    <location>
        <begin position="1"/>
        <end position="319"/>
    </location>
</feature>
<dbReference type="Pfam" id="PF01551">
    <property type="entry name" value="Peptidase_M23"/>
    <property type="match status" value="1"/>
</dbReference>
<evidence type="ECO:0000259" key="6">
    <source>
        <dbReference type="Pfam" id="PF19353"/>
    </source>
</evidence>
<dbReference type="PANTHER" id="PTHR21666">
    <property type="entry name" value="PEPTIDASE-RELATED"/>
    <property type="match status" value="1"/>
</dbReference>
<organism evidence="7 8">
    <name type="scientific">Sedimentitalea nanhaiensis</name>
    <dbReference type="NCBI Taxonomy" id="999627"/>
    <lineage>
        <taxon>Bacteria</taxon>
        <taxon>Pseudomonadati</taxon>
        <taxon>Pseudomonadota</taxon>
        <taxon>Alphaproteobacteria</taxon>
        <taxon>Rhodobacterales</taxon>
        <taxon>Paracoccaceae</taxon>
        <taxon>Sedimentitalea</taxon>
    </lineage>
</organism>
<evidence type="ECO:0000256" key="1">
    <source>
        <dbReference type="ARBA" id="ARBA00022729"/>
    </source>
</evidence>
<dbReference type="InterPro" id="IPR045974">
    <property type="entry name" value="DUF5930"/>
</dbReference>